<accession>A0A8X6XGN6</accession>
<dbReference type="AlphaFoldDB" id="A0A8X6XGN6"/>
<evidence type="ECO:0000313" key="2">
    <source>
        <dbReference type="EMBL" id="GFY51431.1"/>
    </source>
</evidence>
<keyword evidence="3" id="KW-1185">Reference proteome</keyword>
<proteinExistence type="predicted"/>
<feature type="coiled-coil region" evidence="1">
    <location>
        <begin position="34"/>
        <end position="61"/>
    </location>
</feature>
<keyword evidence="1" id="KW-0175">Coiled coil</keyword>
<comment type="caution">
    <text evidence="2">The sequence shown here is derived from an EMBL/GenBank/DDBJ whole genome shotgun (WGS) entry which is preliminary data.</text>
</comment>
<dbReference type="EMBL" id="BMAV01008078">
    <property type="protein sequence ID" value="GFY51431.1"/>
    <property type="molecule type" value="Genomic_DNA"/>
</dbReference>
<reference evidence="2" key="1">
    <citation type="submission" date="2020-08" db="EMBL/GenBank/DDBJ databases">
        <title>Multicomponent nature underlies the extraordinary mechanical properties of spider dragline silk.</title>
        <authorList>
            <person name="Kono N."/>
            <person name="Nakamura H."/>
            <person name="Mori M."/>
            <person name="Yoshida Y."/>
            <person name="Ohtoshi R."/>
            <person name="Malay A.D."/>
            <person name="Moran D.A.P."/>
            <person name="Tomita M."/>
            <person name="Numata K."/>
            <person name="Arakawa K."/>
        </authorList>
    </citation>
    <scope>NUCLEOTIDE SEQUENCE</scope>
</reference>
<protein>
    <submittedName>
        <fullName evidence="2">Uncharacterized protein</fullName>
    </submittedName>
</protein>
<organism evidence="2 3">
    <name type="scientific">Trichonephila inaurata madagascariensis</name>
    <dbReference type="NCBI Taxonomy" id="2747483"/>
    <lineage>
        <taxon>Eukaryota</taxon>
        <taxon>Metazoa</taxon>
        <taxon>Ecdysozoa</taxon>
        <taxon>Arthropoda</taxon>
        <taxon>Chelicerata</taxon>
        <taxon>Arachnida</taxon>
        <taxon>Araneae</taxon>
        <taxon>Araneomorphae</taxon>
        <taxon>Entelegynae</taxon>
        <taxon>Araneoidea</taxon>
        <taxon>Nephilidae</taxon>
        <taxon>Trichonephila</taxon>
        <taxon>Trichonephila inaurata</taxon>
    </lineage>
</organism>
<dbReference type="OrthoDB" id="7551542at2759"/>
<gene>
    <name evidence="2" type="ORF">TNIN_189291</name>
</gene>
<sequence length="80" mass="9483">MDALKIKTHRCVEDSLHEGCKSSSEIIENDPVDMNAVETAFEQLKNRYQTIREQLRKDLELSTRANWREQTQRHQEIKDP</sequence>
<name>A0A8X6XGN6_9ARAC</name>
<evidence type="ECO:0000256" key="1">
    <source>
        <dbReference type="SAM" id="Coils"/>
    </source>
</evidence>
<evidence type="ECO:0000313" key="3">
    <source>
        <dbReference type="Proteomes" id="UP000886998"/>
    </source>
</evidence>
<dbReference type="Proteomes" id="UP000886998">
    <property type="component" value="Unassembled WGS sequence"/>
</dbReference>